<dbReference type="Proteomes" id="UP001501074">
    <property type="component" value="Unassembled WGS sequence"/>
</dbReference>
<evidence type="ECO:0000313" key="3">
    <source>
        <dbReference type="Proteomes" id="UP001501074"/>
    </source>
</evidence>
<organism evidence="2 3">
    <name type="scientific">Kineosporia mesophila</name>
    <dbReference type="NCBI Taxonomy" id="566012"/>
    <lineage>
        <taxon>Bacteria</taxon>
        <taxon>Bacillati</taxon>
        <taxon>Actinomycetota</taxon>
        <taxon>Actinomycetes</taxon>
        <taxon>Kineosporiales</taxon>
        <taxon>Kineosporiaceae</taxon>
        <taxon>Kineosporia</taxon>
    </lineage>
</organism>
<sequence length="390" mass="41787">MGMGMPEEKPGGPPAGTGRATAQAWHELLLRVAGTVSDDLISEARGWLAEGQSADVAQALGFFALTGQVPMTAADAALMMNELIADGQEFEALADLELVGPDDTRPLPWVFSPVRIIPDDPPQLVPVTLDLTTEPAEVVHDQIDAAAVVAVAAETTAAGLWRAWRAPIDDAPWPAPRRVFVVSVVADADPDELPRLAARIQLALLAAGEDAPQVEVCQEDRPVPVYQTAACAHAALLWAAEAAHPIQLARVFDTVDPETGPAFDADHPLIEDIPELERLLEYLDAALPVLTSSATMADILDPERPSVVPLTFRTDGHWVWTDTVSYYLEWYGLAPEPDLLEHVRASGELPPPVSDVALHRVLSFLQQSDESEGVWLVPETAGPGRSAVPA</sequence>
<evidence type="ECO:0000256" key="1">
    <source>
        <dbReference type="SAM" id="MobiDB-lite"/>
    </source>
</evidence>
<feature type="region of interest" description="Disordered" evidence="1">
    <location>
        <begin position="1"/>
        <end position="20"/>
    </location>
</feature>
<comment type="caution">
    <text evidence="2">The sequence shown here is derived from an EMBL/GenBank/DDBJ whole genome shotgun (WGS) entry which is preliminary data.</text>
</comment>
<protein>
    <submittedName>
        <fullName evidence="2">Uncharacterized protein</fullName>
    </submittedName>
</protein>
<gene>
    <name evidence="2" type="ORF">GCM10022223_45010</name>
</gene>
<feature type="compositionally biased region" description="Basic and acidic residues" evidence="1">
    <location>
        <begin position="1"/>
        <end position="10"/>
    </location>
</feature>
<dbReference type="EMBL" id="BAAAZO010000009">
    <property type="protein sequence ID" value="GAA3623021.1"/>
    <property type="molecule type" value="Genomic_DNA"/>
</dbReference>
<name>A0ABP7A0A2_9ACTN</name>
<evidence type="ECO:0000313" key="2">
    <source>
        <dbReference type="EMBL" id="GAA3623021.1"/>
    </source>
</evidence>
<keyword evidence="3" id="KW-1185">Reference proteome</keyword>
<accession>A0ABP7A0A2</accession>
<reference evidence="3" key="1">
    <citation type="journal article" date="2019" name="Int. J. Syst. Evol. Microbiol.">
        <title>The Global Catalogue of Microorganisms (GCM) 10K type strain sequencing project: providing services to taxonomists for standard genome sequencing and annotation.</title>
        <authorList>
            <consortium name="The Broad Institute Genomics Platform"/>
            <consortium name="The Broad Institute Genome Sequencing Center for Infectious Disease"/>
            <person name="Wu L."/>
            <person name="Ma J."/>
        </authorList>
    </citation>
    <scope>NUCLEOTIDE SEQUENCE [LARGE SCALE GENOMIC DNA]</scope>
    <source>
        <strain evidence="3">JCM 16902</strain>
    </source>
</reference>
<proteinExistence type="predicted"/>